<dbReference type="Proteomes" id="UP000315522">
    <property type="component" value="Unassembled WGS sequence"/>
</dbReference>
<gene>
    <name evidence="1" type="ORF">LAWI1_G005653</name>
</gene>
<accession>A0A559M5P5</accession>
<evidence type="ECO:0000313" key="2">
    <source>
        <dbReference type="Proteomes" id="UP000315522"/>
    </source>
</evidence>
<proteinExistence type="predicted"/>
<reference evidence="1 2" key="1">
    <citation type="submission" date="2018-05" db="EMBL/GenBank/DDBJ databases">
        <title>Genome sequencing and assembly of the regulated plant pathogen Lachnellula willkommii and related sister species for the development of diagnostic species identification markers.</title>
        <authorList>
            <person name="Giroux E."/>
            <person name="Bilodeau G."/>
        </authorList>
    </citation>
    <scope>NUCLEOTIDE SEQUENCE [LARGE SCALE GENOMIC DNA]</scope>
    <source>
        <strain evidence="1 2">CBS 172.35</strain>
    </source>
</reference>
<organism evidence="1 2">
    <name type="scientific">Lachnellula willkommii</name>
    <dbReference type="NCBI Taxonomy" id="215461"/>
    <lineage>
        <taxon>Eukaryota</taxon>
        <taxon>Fungi</taxon>
        <taxon>Dikarya</taxon>
        <taxon>Ascomycota</taxon>
        <taxon>Pezizomycotina</taxon>
        <taxon>Leotiomycetes</taxon>
        <taxon>Helotiales</taxon>
        <taxon>Lachnaceae</taxon>
        <taxon>Lachnellula</taxon>
    </lineage>
</organism>
<comment type="caution">
    <text evidence="1">The sequence shown here is derived from an EMBL/GenBank/DDBJ whole genome shotgun (WGS) entry which is preliminary data.</text>
</comment>
<dbReference type="EMBL" id="QGML01001826">
    <property type="protein sequence ID" value="TVY88282.1"/>
    <property type="molecule type" value="Genomic_DNA"/>
</dbReference>
<keyword evidence="2" id="KW-1185">Reference proteome</keyword>
<dbReference type="AlphaFoldDB" id="A0A559M5P5"/>
<dbReference type="InterPro" id="IPR025204">
    <property type="entry name" value="CENP-L"/>
</dbReference>
<name>A0A559M5P5_9HELO</name>
<dbReference type="Pfam" id="PF13092">
    <property type="entry name" value="CENP-L"/>
    <property type="match status" value="1"/>
</dbReference>
<evidence type="ECO:0000313" key="1">
    <source>
        <dbReference type="EMBL" id="TVY88282.1"/>
    </source>
</evidence>
<sequence length="349" mass="37750">MAPETPQQYPLYDATLTLQRISPLYIGSNTPIDNATLQIYAQQFRDILAGDVLRGVRVGLLEDTVMARVGALQTVTWKLLPDEDVWTGADDAQMTGNEDTTTSLAASRGMLVTITYEKGHYTAILLRDMQSDPDESAIGVGLDGYGFQSFPLLLTKMPATLRDPFTEFLANTFDARASILRLPSAFLTTALDQYLGYICIGEDGEPLDSLESSRVLRTIIGSISVEVGFDIPGGSANLKTIQIHIASEDVPRMVSRGKRLGDGPETPFMDALTAYVKAHLALDLSHEMVNIVGIHCQAFLLNSAGKAKFTLPLVTDDGESPQRRATKRLVNGLIAAAKGRAMVVGNEGS</sequence>
<protein>
    <submittedName>
        <fullName evidence="1">Uncharacterized protein</fullName>
    </submittedName>
</protein>